<accession>A0A8D9CB76</accession>
<gene>
    <name evidence="1" type="ORF">SLAVMIC_00219</name>
</gene>
<dbReference type="EMBL" id="OU342829">
    <property type="protein sequence ID" value="CAG7580042.1"/>
    <property type="molecule type" value="Genomic_DNA"/>
</dbReference>
<reference evidence="1" key="1">
    <citation type="submission" date="2021-06" db="EMBL/GenBank/DDBJ databases">
        <authorList>
            <person name="Gannon L."/>
            <person name="Redgwell R T."/>
            <person name="Michniewski S."/>
            <person name="Harrison D C."/>
            <person name="Millard A."/>
        </authorList>
    </citation>
    <scope>NUCLEOTIDE SEQUENCE</scope>
</reference>
<name>A0A8D9CB76_9VIRU</name>
<evidence type="ECO:0000313" key="1">
    <source>
        <dbReference type="EMBL" id="CAG7580042.1"/>
    </source>
</evidence>
<organism evidence="1">
    <name type="scientific">uncultured marine phage</name>
    <dbReference type="NCBI Taxonomy" id="707152"/>
    <lineage>
        <taxon>Viruses</taxon>
        <taxon>environmental samples</taxon>
    </lineage>
</organism>
<protein>
    <submittedName>
        <fullName evidence="1">Uncharacterized protein</fullName>
    </submittedName>
</protein>
<sequence length="96" mass="10692">MKLIFCDECQDVFKLTKTEKSCECGKCKGKAVDNINAVYNDGIPLGFNNPDLLVAILLQPAAGMGKDFTAFVIPKNVRSMIKCDNFDHITSKDFER</sequence>
<proteinExistence type="predicted"/>